<evidence type="ECO:0000256" key="2">
    <source>
        <dbReference type="ARBA" id="ARBA00022448"/>
    </source>
</evidence>
<evidence type="ECO:0000256" key="5">
    <source>
        <dbReference type="ARBA" id="ARBA00023136"/>
    </source>
</evidence>
<accession>A0ABN5H2W3</accession>
<feature type="transmembrane region" description="Helical" evidence="6">
    <location>
        <begin position="131"/>
        <end position="155"/>
    </location>
</feature>
<keyword evidence="9" id="KW-1185">Reference proteome</keyword>
<dbReference type="PANTHER" id="PTHR43129:SF1">
    <property type="entry name" value="FOSMIDOMYCIN RESISTANCE PROTEIN"/>
    <property type="match status" value="1"/>
</dbReference>
<reference evidence="8 9" key="1">
    <citation type="journal article" date="2019" name="Sci. Rep.">
        <title>Sulfobacillus thermotolerans: new insights into resistance and metabolic capacities of acidophilic chemolithotrophs.</title>
        <authorList>
            <person name="Panyushkina A.E."/>
            <person name="Babenko V.V."/>
            <person name="Nikitina A.S."/>
            <person name="Selezneva O.V."/>
            <person name="Tsaplina I.A."/>
            <person name="Letarova M.A."/>
            <person name="Kostryukova E.S."/>
            <person name="Letarov A.V."/>
        </authorList>
    </citation>
    <scope>NUCLEOTIDE SEQUENCE [LARGE SCALE GENOMIC DNA]</scope>
    <source>
        <strain evidence="8 9">Kr1</strain>
    </source>
</reference>
<feature type="transmembrane region" description="Helical" evidence="6">
    <location>
        <begin position="100"/>
        <end position="119"/>
    </location>
</feature>
<evidence type="ECO:0000256" key="3">
    <source>
        <dbReference type="ARBA" id="ARBA00022692"/>
    </source>
</evidence>
<feature type="transmembrane region" description="Helical" evidence="6">
    <location>
        <begin position="327"/>
        <end position="349"/>
    </location>
</feature>
<dbReference type="InterPro" id="IPR011701">
    <property type="entry name" value="MFS"/>
</dbReference>
<evidence type="ECO:0000256" key="1">
    <source>
        <dbReference type="ARBA" id="ARBA00004651"/>
    </source>
</evidence>
<feature type="transmembrane region" description="Helical" evidence="6">
    <location>
        <begin position="161"/>
        <end position="184"/>
    </location>
</feature>
<keyword evidence="4 6" id="KW-1133">Transmembrane helix</keyword>
<keyword evidence="5 6" id="KW-0472">Membrane</keyword>
<dbReference type="Proteomes" id="UP000325292">
    <property type="component" value="Chromosome"/>
</dbReference>
<feature type="transmembrane region" description="Helical" evidence="6">
    <location>
        <begin position="355"/>
        <end position="372"/>
    </location>
</feature>
<feature type="domain" description="Major facilitator superfamily (MFS) profile" evidence="7">
    <location>
        <begin position="1"/>
        <end position="379"/>
    </location>
</feature>
<evidence type="ECO:0000256" key="6">
    <source>
        <dbReference type="SAM" id="Phobius"/>
    </source>
</evidence>
<evidence type="ECO:0000313" key="9">
    <source>
        <dbReference type="Proteomes" id="UP000325292"/>
    </source>
</evidence>
<evidence type="ECO:0000259" key="7">
    <source>
        <dbReference type="PROSITE" id="PS50850"/>
    </source>
</evidence>
<dbReference type="PROSITE" id="PS50850">
    <property type="entry name" value="MFS"/>
    <property type="match status" value="1"/>
</dbReference>
<dbReference type="InterPro" id="IPR020846">
    <property type="entry name" value="MFS_dom"/>
</dbReference>
<dbReference type="SUPFAM" id="SSF103473">
    <property type="entry name" value="MFS general substrate transporter"/>
    <property type="match status" value="1"/>
</dbReference>
<name>A0ABN5H2W3_9FIRM</name>
<sequence length="383" mass="40322">MAAGTTTWKSGLAALTWTHFMNDGLANFLPGILPFLAVDRHMPLPLVGSLMTALLLAQTLQPLSGLWADHLGGRRLILGGVLLTALGALLLSIFHRPLVMIIVLILTGLGNTLFHPQALSQARKLATVHPGLFMAVFLVGGELGRALSPAAAGYLVGHMGLTALSLMALPLLVSLPALFRYIPLGTSLHKARSATFHWRGHGRRAGWLIGFSSVRSATIYEIVTLSPIVWHARGGSLVSAASLVTVFIGVGIAGNLYGGYLSAKTGRRPIVWVTTVLAAVALALYIALPQAYLWLILSVLGVALFGTSSLTMLMGQDIFPDNPAMGSGVALGLANGLGALMVMPLTAMAGHTHPLAPIWCLLVLTVFSLIAVPRLPESRAWAA</sequence>
<keyword evidence="3 6" id="KW-0812">Transmembrane</keyword>
<keyword evidence="2" id="KW-0813">Transport</keyword>
<dbReference type="EMBL" id="CP019454">
    <property type="protein sequence ID" value="AUW95023.1"/>
    <property type="molecule type" value="Genomic_DNA"/>
</dbReference>
<feature type="transmembrane region" description="Helical" evidence="6">
    <location>
        <begin position="294"/>
        <end position="315"/>
    </location>
</feature>
<gene>
    <name evidence="8" type="ORF">BXT84_14540</name>
</gene>
<dbReference type="Gene3D" id="1.20.1250.20">
    <property type="entry name" value="MFS general substrate transporter like domains"/>
    <property type="match status" value="2"/>
</dbReference>
<dbReference type="InterPro" id="IPR036259">
    <property type="entry name" value="MFS_trans_sf"/>
</dbReference>
<evidence type="ECO:0000313" key="8">
    <source>
        <dbReference type="EMBL" id="AUW95023.1"/>
    </source>
</evidence>
<dbReference type="PANTHER" id="PTHR43129">
    <property type="entry name" value="FOSMIDOMYCIN RESISTANCE PROTEIN"/>
    <property type="match status" value="1"/>
</dbReference>
<organism evidence="8 9">
    <name type="scientific">Sulfobacillus thermotolerans</name>
    <dbReference type="NCBI Taxonomy" id="338644"/>
    <lineage>
        <taxon>Bacteria</taxon>
        <taxon>Bacillati</taxon>
        <taxon>Bacillota</taxon>
        <taxon>Clostridia</taxon>
        <taxon>Eubacteriales</taxon>
        <taxon>Clostridiales Family XVII. Incertae Sedis</taxon>
        <taxon>Sulfobacillus</taxon>
    </lineage>
</organism>
<proteinExistence type="predicted"/>
<dbReference type="CDD" id="cd17478">
    <property type="entry name" value="MFS_FsR"/>
    <property type="match status" value="1"/>
</dbReference>
<comment type="subcellular location">
    <subcellularLocation>
        <location evidence="1">Cell membrane</location>
        <topology evidence="1">Multi-pass membrane protein</topology>
    </subcellularLocation>
</comment>
<protein>
    <recommendedName>
        <fullName evidence="7">Major facilitator superfamily (MFS) profile domain-containing protein</fullName>
    </recommendedName>
</protein>
<feature type="transmembrane region" description="Helical" evidence="6">
    <location>
        <begin position="236"/>
        <end position="258"/>
    </location>
</feature>
<feature type="transmembrane region" description="Helical" evidence="6">
    <location>
        <begin position="44"/>
        <end position="64"/>
    </location>
</feature>
<feature type="transmembrane region" description="Helical" evidence="6">
    <location>
        <begin position="270"/>
        <end position="288"/>
    </location>
</feature>
<dbReference type="Pfam" id="PF07690">
    <property type="entry name" value="MFS_1"/>
    <property type="match status" value="1"/>
</dbReference>
<feature type="transmembrane region" description="Helical" evidence="6">
    <location>
        <begin position="76"/>
        <end position="94"/>
    </location>
</feature>
<evidence type="ECO:0000256" key="4">
    <source>
        <dbReference type="ARBA" id="ARBA00022989"/>
    </source>
</evidence>